<organism evidence="2 3">
    <name type="scientific">Volvox africanus</name>
    <dbReference type="NCBI Taxonomy" id="51714"/>
    <lineage>
        <taxon>Eukaryota</taxon>
        <taxon>Viridiplantae</taxon>
        <taxon>Chlorophyta</taxon>
        <taxon>core chlorophytes</taxon>
        <taxon>Chlorophyceae</taxon>
        <taxon>CS clade</taxon>
        <taxon>Chlamydomonadales</taxon>
        <taxon>Volvocaceae</taxon>
        <taxon>Volvox</taxon>
    </lineage>
</organism>
<evidence type="ECO:0000256" key="1">
    <source>
        <dbReference type="ARBA" id="ARBA00023172"/>
    </source>
</evidence>
<keyword evidence="1" id="KW-0233">DNA recombination</keyword>
<dbReference type="SUPFAM" id="SSF56349">
    <property type="entry name" value="DNA breaking-rejoining enzymes"/>
    <property type="match status" value="1"/>
</dbReference>
<comment type="caution">
    <text evidence="2">The sequence shown here is derived from an EMBL/GenBank/DDBJ whole genome shotgun (WGS) entry which is preliminary data.</text>
</comment>
<name>A0A8J4BBF0_9CHLO</name>
<dbReference type="InterPro" id="IPR013762">
    <property type="entry name" value="Integrase-like_cat_sf"/>
</dbReference>
<accession>A0A8J4BBF0</accession>
<dbReference type="GO" id="GO:0006310">
    <property type="term" value="P:DNA recombination"/>
    <property type="evidence" value="ECO:0007669"/>
    <property type="project" value="UniProtKB-KW"/>
</dbReference>
<dbReference type="EMBL" id="BNCO01000021">
    <property type="protein sequence ID" value="GIL55387.1"/>
    <property type="molecule type" value="Genomic_DNA"/>
</dbReference>
<keyword evidence="3" id="KW-1185">Reference proteome</keyword>
<gene>
    <name evidence="2" type="ORF">Vafri_10866</name>
</gene>
<dbReference type="GO" id="GO:0003677">
    <property type="term" value="F:DNA binding"/>
    <property type="evidence" value="ECO:0007669"/>
    <property type="project" value="InterPro"/>
</dbReference>
<sequence length="504" mass="54674">ACGRYSELRLVAPCPTPEFDGICLSSQIREFDGTVTASGSALVPMEGPARLPVLDLSLSPASDPVSSLPEALPSSSSLVSLLAGLIQERAPALPLGPPPTVQGPSLDLSSAPQGFAELHLRRLAMTSRVAPVAPPPVVFYQRGLEKAQAVMDQALADSTCEQQEAAAAELQSWLSGMGAGITLLDASPEDLLVYLEEWWLPNHPGRKQEAAGPQAVKGVLSALSGWFSQAGRVGPFDPVTRTGNPCECPWVSDYRKGYTRLQMVGGYEEVSAVPMTKEKYSLLCQYLLDQAVSSTEVVDILTLLRDLLCIQFMFQSTYRGYDVGKLALGNFCHPDYPDRADWRLPLPPPQEWPPGATYWLCILERGTKTSCVQRAPAVYLQSNPTCPAQCFPRTLALYVWRACQPDAEGFQVANYLFRPLQANRLAFKEEPLSSAALGARVRRHLHAAGLYDGETNHSFCRGALQAAAQQGSDESALKALGQIRSSAVLARYTDPTHHVGPRKK</sequence>
<dbReference type="AlphaFoldDB" id="A0A8J4BBF0"/>
<evidence type="ECO:0000313" key="3">
    <source>
        <dbReference type="Proteomes" id="UP000747399"/>
    </source>
</evidence>
<dbReference type="InterPro" id="IPR011010">
    <property type="entry name" value="DNA_brk_join_enz"/>
</dbReference>
<proteinExistence type="predicted"/>
<dbReference type="Proteomes" id="UP000747399">
    <property type="component" value="Unassembled WGS sequence"/>
</dbReference>
<reference evidence="2" key="1">
    <citation type="journal article" date="2021" name="Proc. Natl. Acad. Sci. U.S.A.">
        <title>Three genomes in the algal genus Volvox reveal the fate of a haploid sex-determining region after a transition to homothallism.</title>
        <authorList>
            <person name="Yamamoto K."/>
            <person name="Hamaji T."/>
            <person name="Kawai-Toyooka H."/>
            <person name="Matsuzaki R."/>
            <person name="Takahashi F."/>
            <person name="Nishimura Y."/>
            <person name="Kawachi M."/>
            <person name="Noguchi H."/>
            <person name="Minakuchi Y."/>
            <person name="Umen J.G."/>
            <person name="Toyoda A."/>
            <person name="Nozaki H."/>
        </authorList>
    </citation>
    <scope>NUCLEOTIDE SEQUENCE</scope>
    <source>
        <strain evidence="2">NIES-3780</strain>
    </source>
</reference>
<dbReference type="Gene3D" id="1.10.443.10">
    <property type="entry name" value="Intergrase catalytic core"/>
    <property type="match status" value="1"/>
</dbReference>
<protein>
    <submittedName>
        <fullName evidence="2">Uncharacterized protein</fullName>
    </submittedName>
</protein>
<dbReference type="GO" id="GO:0015074">
    <property type="term" value="P:DNA integration"/>
    <property type="evidence" value="ECO:0007669"/>
    <property type="project" value="InterPro"/>
</dbReference>
<evidence type="ECO:0000313" key="2">
    <source>
        <dbReference type="EMBL" id="GIL55387.1"/>
    </source>
</evidence>
<feature type="non-terminal residue" evidence="2">
    <location>
        <position position="504"/>
    </location>
</feature>